<evidence type="ECO:0000313" key="1">
    <source>
        <dbReference type="EMBL" id="TBU27835.1"/>
    </source>
</evidence>
<sequence>MHLSYSSSTLLCCAGSSSVAPSLFLPAFAGNWYALVHHHGLYWTPSTATFAHDGKLKFHPAPQLTPTSTLHSAACKPISARLSRKDSVHVS</sequence>
<dbReference type="EMBL" id="ML143428">
    <property type="protein sequence ID" value="TBU27835.1"/>
    <property type="molecule type" value="Genomic_DNA"/>
</dbReference>
<dbReference type="AlphaFoldDB" id="A0A4Q9MK82"/>
<evidence type="ECO:0000313" key="2">
    <source>
        <dbReference type="EMBL" id="TBU53301.1"/>
    </source>
</evidence>
<proteinExistence type="predicted"/>
<dbReference type="EMBL" id="ML145218">
    <property type="protein sequence ID" value="TBU53301.1"/>
    <property type="molecule type" value="Genomic_DNA"/>
</dbReference>
<reference evidence="1 3" key="1">
    <citation type="submission" date="2019-01" db="EMBL/GenBank/DDBJ databases">
        <title>Draft genome sequences of three monokaryotic isolates of the white-rot basidiomycete fungus Dichomitus squalens.</title>
        <authorList>
            <consortium name="DOE Joint Genome Institute"/>
            <person name="Lopez S.C."/>
            <person name="Andreopoulos B."/>
            <person name="Pangilinan J."/>
            <person name="Lipzen A."/>
            <person name="Riley R."/>
            <person name="Ahrendt S."/>
            <person name="Ng V."/>
            <person name="Barry K."/>
            <person name="Daum C."/>
            <person name="Grigoriev I.V."/>
            <person name="Hilden K.S."/>
            <person name="Makela M.R."/>
            <person name="de Vries R.P."/>
        </authorList>
    </citation>
    <scope>NUCLEOTIDE SEQUENCE [LARGE SCALE GENOMIC DNA]</scope>
    <source>
        <strain evidence="2 3">CBS 464.89</strain>
        <strain evidence="1">OM18370.1</strain>
    </source>
</reference>
<name>A0A4Q9MK82_9APHY</name>
<evidence type="ECO:0000313" key="3">
    <source>
        <dbReference type="Proteomes" id="UP000292082"/>
    </source>
</evidence>
<dbReference type="Proteomes" id="UP000292082">
    <property type="component" value="Unassembled WGS sequence"/>
</dbReference>
<gene>
    <name evidence="2" type="ORF">BD310DRAFT_938330</name>
    <name evidence="1" type="ORF">BD311DRAFT_759762</name>
</gene>
<protein>
    <submittedName>
        <fullName evidence="1">Uncharacterized protein</fullName>
    </submittedName>
</protein>
<organism evidence="1">
    <name type="scientific">Dichomitus squalens</name>
    <dbReference type="NCBI Taxonomy" id="114155"/>
    <lineage>
        <taxon>Eukaryota</taxon>
        <taxon>Fungi</taxon>
        <taxon>Dikarya</taxon>
        <taxon>Basidiomycota</taxon>
        <taxon>Agaricomycotina</taxon>
        <taxon>Agaricomycetes</taxon>
        <taxon>Polyporales</taxon>
        <taxon>Polyporaceae</taxon>
        <taxon>Dichomitus</taxon>
    </lineage>
</organism>
<keyword evidence="3" id="KW-1185">Reference proteome</keyword>
<accession>A0A4Q9MK82</accession>
<dbReference type="Proteomes" id="UP000292957">
    <property type="component" value="Unassembled WGS sequence"/>
</dbReference>